<dbReference type="KEGG" id="dre:108190948"/>
<dbReference type="AlphaFoldDB" id="A0A8M9PRE5"/>
<dbReference type="Proteomes" id="UP000000437">
    <property type="component" value="Chromosome 8"/>
</dbReference>
<dbReference type="OrthoDB" id="9439903at2759"/>
<gene>
    <name evidence="2" type="primary">LOC108190948</name>
</gene>
<dbReference type="RefSeq" id="XP_021334112.1">
    <property type="nucleotide sequence ID" value="XM_021478437.3"/>
</dbReference>
<sequence>MERLHTQEPSPRKARSVPSQQTIIINSDEEALATLQNLQAGQTVISPERLQQALGQEHIIVALDQSLSDQEEAAYIQQITTVDGQTVQHLMTGDNQVTEVQYIISQDGVQHLLPREYVLVSWETHSDGGLANHSHSV</sequence>
<reference evidence="2" key="1">
    <citation type="submission" date="2025-08" db="UniProtKB">
        <authorList>
            <consortium name="RefSeq"/>
        </authorList>
    </citation>
    <scope>IDENTIFICATION</scope>
    <source>
        <strain evidence="2">Tuebingen</strain>
        <tissue evidence="2">Fibroblasts and whole tissue</tissue>
    </source>
</reference>
<name>A0A8M9PRE5_DANRE</name>
<protein>
    <submittedName>
        <fullName evidence="2">Zinc finger protein 335-like</fullName>
    </submittedName>
</protein>
<organism evidence="1 2">
    <name type="scientific">Danio rerio</name>
    <name type="common">Zebrafish</name>
    <name type="synonym">Brachydanio rerio</name>
    <dbReference type="NCBI Taxonomy" id="7955"/>
    <lineage>
        <taxon>Eukaryota</taxon>
        <taxon>Metazoa</taxon>
        <taxon>Chordata</taxon>
        <taxon>Craniata</taxon>
        <taxon>Vertebrata</taxon>
        <taxon>Euteleostomi</taxon>
        <taxon>Actinopterygii</taxon>
        <taxon>Neopterygii</taxon>
        <taxon>Teleostei</taxon>
        <taxon>Ostariophysi</taxon>
        <taxon>Cypriniformes</taxon>
        <taxon>Danionidae</taxon>
        <taxon>Danioninae</taxon>
        <taxon>Danio</taxon>
    </lineage>
</organism>
<evidence type="ECO:0000313" key="1">
    <source>
        <dbReference type="Proteomes" id="UP000000437"/>
    </source>
</evidence>
<accession>A0A8M9PRE5</accession>
<keyword evidence="1" id="KW-1185">Reference proteome</keyword>
<evidence type="ECO:0000313" key="2">
    <source>
        <dbReference type="RefSeq" id="XP_021334112.1"/>
    </source>
</evidence>
<proteinExistence type="predicted"/>